<dbReference type="OrthoDB" id="246701at2"/>
<reference evidence="9 10" key="1">
    <citation type="submission" date="2016-01" db="EMBL/GenBank/DDBJ databases">
        <title>The new phylogeny of the genus Mycobacterium.</title>
        <authorList>
            <person name="Tarcisio F."/>
            <person name="Conor M."/>
            <person name="Antonella G."/>
            <person name="Elisabetta G."/>
            <person name="Giulia F.S."/>
            <person name="Sara T."/>
            <person name="Anna F."/>
            <person name="Clotilde B."/>
            <person name="Roberto B."/>
            <person name="Veronica D.S."/>
            <person name="Fabio R."/>
            <person name="Monica P."/>
            <person name="Olivier J."/>
            <person name="Enrico T."/>
            <person name="Nicola S."/>
        </authorList>
    </citation>
    <scope>NUCLEOTIDE SEQUENCE [LARGE SCALE GENOMIC DNA]</scope>
    <source>
        <strain evidence="9 10">DSM 44803</strain>
    </source>
</reference>
<keyword evidence="10" id="KW-1185">Reference proteome</keyword>
<keyword evidence="5" id="KW-0560">Oxidoreductase</keyword>
<evidence type="ECO:0000313" key="10">
    <source>
        <dbReference type="Proteomes" id="UP000193781"/>
    </source>
</evidence>
<dbReference type="Pfam" id="PF01266">
    <property type="entry name" value="DAO"/>
    <property type="match status" value="1"/>
</dbReference>
<proteinExistence type="inferred from homology"/>
<gene>
    <name evidence="9" type="ORF">AWC17_15605</name>
</gene>
<evidence type="ECO:0000256" key="3">
    <source>
        <dbReference type="ARBA" id="ARBA00022630"/>
    </source>
</evidence>
<evidence type="ECO:0000256" key="4">
    <source>
        <dbReference type="ARBA" id="ARBA00022827"/>
    </source>
</evidence>
<comment type="similarity">
    <text evidence="2">Belongs to the DAMOX/DASOX family.</text>
</comment>
<dbReference type="GO" id="GO:0071949">
    <property type="term" value="F:FAD binding"/>
    <property type="evidence" value="ECO:0007669"/>
    <property type="project" value="InterPro"/>
</dbReference>
<organism evidence="9 10">
    <name type="scientific">Mycobacterium nebraskense</name>
    <dbReference type="NCBI Taxonomy" id="244292"/>
    <lineage>
        <taxon>Bacteria</taxon>
        <taxon>Bacillati</taxon>
        <taxon>Actinomycetota</taxon>
        <taxon>Actinomycetes</taxon>
        <taxon>Mycobacteriales</taxon>
        <taxon>Mycobacteriaceae</taxon>
        <taxon>Mycobacterium</taxon>
    </lineage>
</organism>
<comment type="cofactor">
    <cofactor evidence="1 7">
        <name>FAD</name>
        <dbReference type="ChEBI" id="CHEBI:57692"/>
    </cofactor>
</comment>
<dbReference type="AlphaFoldDB" id="A0A1X1YYP1"/>
<dbReference type="SUPFAM" id="SSF54373">
    <property type="entry name" value="FAD-linked reductases, C-terminal domain"/>
    <property type="match status" value="1"/>
</dbReference>
<dbReference type="PIRSF" id="PIRSF000189">
    <property type="entry name" value="D-aa_oxidase"/>
    <property type="match status" value="1"/>
</dbReference>
<dbReference type="InterPro" id="IPR006181">
    <property type="entry name" value="D-amino_acid_oxidase_CS"/>
</dbReference>
<evidence type="ECO:0000256" key="1">
    <source>
        <dbReference type="ARBA" id="ARBA00001974"/>
    </source>
</evidence>
<dbReference type="PROSITE" id="PS00677">
    <property type="entry name" value="DAO"/>
    <property type="match status" value="1"/>
</dbReference>
<dbReference type="Gene3D" id="3.40.50.720">
    <property type="entry name" value="NAD(P)-binding Rossmann-like Domain"/>
    <property type="match status" value="1"/>
</dbReference>
<dbReference type="Proteomes" id="UP000193781">
    <property type="component" value="Unassembled WGS sequence"/>
</dbReference>
<comment type="caution">
    <text evidence="9">The sequence shown here is derived from an EMBL/GenBank/DDBJ whole genome shotgun (WGS) entry which is preliminary data.</text>
</comment>
<dbReference type="Gene3D" id="3.30.9.10">
    <property type="entry name" value="D-Amino Acid Oxidase, subunit A, domain 2"/>
    <property type="match status" value="1"/>
</dbReference>
<sequence length="373" mass="40724">MRSLSQPRALVIGAGVNGWTTALVLARRDWRVVVVADRFGIDPVAAVAGVLWEWPPPLGDCSHNQTAAARATAWAMRSYVRFAHLAADPGTRITARPAVFYFSSRIEDDPAEHAKMVAIQQFVSGFVRDPALIDSYGVNPDAGLVDAYSYLTLTIDPDWYLDWLTHKAQLAGVTAVQLRIHGPLIEHEQRLRADYGADVIVNCTGLGARELADDPTIEAHRSALLRIVDDGTSASRVTAAHVVAANTDTDTKDGIFIVPRGIDRHFLGGLVEPGHYDTELNLANHPPLRGMLDRCTEFLPKLRGAQLDDLDPVRVGLRPFRPGGVRLETEPGTQIVHNYGHGGAGVILSWGCAHEVADLAHKALDNPRLRRYS</sequence>
<feature type="binding site" evidence="7">
    <location>
        <position position="204"/>
    </location>
    <ligand>
        <name>FAD</name>
        <dbReference type="ChEBI" id="CHEBI:57692"/>
    </ligand>
</feature>
<protein>
    <submittedName>
        <fullName evidence="9">Amino acid oxidase</fullName>
    </submittedName>
</protein>
<feature type="binding site" evidence="7">
    <location>
        <position position="343"/>
    </location>
    <ligand>
        <name>D-dopa</name>
        <dbReference type="ChEBI" id="CHEBI:149689"/>
    </ligand>
</feature>
<evidence type="ECO:0000259" key="8">
    <source>
        <dbReference type="Pfam" id="PF01266"/>
    </source>
</evidence>
<feature type="binding site" evidence="7">
    <location>
        <begin position="37"/>
        <end position="38"/>
    </location>
    <ligand>
        <name>FAD</name>
        <dbReference type="ChEBI" id="CHEBI:57692"/>
    </ligand>
</feature>
<evidence type="ECO:0000256" key="7">
    <source>
        <dbReference type="PIRSR" id="PIRSR000189-1"/>
    </source>
</evidence>
<dbReference type="SUPFAM" id="SSF51971">
    <property type="entry name" value="Nucleotide-binding domain"/>
    <property type="match status" value="1"/>
</dbReference>
<evidence type="ECO:0000256" key="6">
    <source>
        <dbReference type="ARBA" id="ARBA00049547"/>
    </source>
</evidence>
<dbReference type="InterPro" id="IPR006076">
    <property type="entry name" value="FAD-dep_OxRdtase"/>
</dbReference>
<evidence type="ECO:0000256" key="5">
    <source>
        <dbReference type="ARBA" id="ARBA00023002"/>
    </source>
</evidence>
<evidence type="ECO:0000313" key="9">
    <source>
        <dbReference type="EMBL" id="ORW16154.1"/>
    </source>
</evidence>
<dbReference type="EMBL" id="LQPH01000164">
    <property type="protein sequence ID" value="ORW16154.1"/>
    <property type="molecule type" value="Genomic_DNA"/>
</dbReference>
<keyword evidence="4 7" id="KW-0274">FAD</keyword>
<dbReference type="GO" id="GO:0003884">
    <property type="term" value="F:D-amino-acid oxidase activity"/>
    <property type="evidence" value="ECO:0007669"/>
    <property type="project" value="UniProtKB-EC"/>
</dbReference>
<feature type="binding site" evidence="7">
    <location>
        <position position="318"/>
    </location>
    <ligand>
        <name>D-dopa</name>
        <dbReference type="ChEBI" id="CHEBI:149689"/>
    </ligand>
</feature>
<evidence type="ECO:0000256" key="2">
    <source>
        <dbReference type="ARBA" id="ARBA00006730"/>
    </source>
</evidence>
<comment type="catalytic activity">
    <reaction evidence="6">
        <text>a D-alpha-amino acid + O2 + H2O = a 2-oxocarboxylate + H2O2 + NH4(+)</text>
        <dbReference type="Rhea" id="RHEA:21816"/>
        <dbReference type="ChEBI" id="CHEBI:15377"/>
        <dbReference type="ChEBI" id="CHEBI:15379"/>
        <dbReference type="ChEBI" id="CHEBI:16240"/>
        <dbReference type="ChEBI" id="CHEBI:28938"/>
        <dbReference type="ChEBI" id="CHEBI:35179"/>
        <dbReference type="ChEBI" id="CHEBI:59871"/>
        <dbReference type="EC" id="1.4.3.3"/>
    </reaction>
    <physiologicalReaction direction="left-to-right" evidence="6">
        <dbReference type="Rhea" id="RHEA:21817"/>
    </physiologicalReaction>
</comment>
<feature type="domain" description="FAD dependent oxidoreductase" evidence="8">
    <location>
        <begin position="9"/>
        <end position="359"/>
    </location>
</feature>
<dbReference type="GO" id="GO:0005737">
    <property type="term" value="C:cytoplasm"/>
    <property type="evidence" value="ECO:0007669"/>
    <property type="project" value="TreeGrafter"/>
</dbReference>
<accession>A0A1X1YYP1</accession>
<keyword evidence="3" id="KW-0285">Flavoprotein</keyword>
<dbReference type="PANTHER" id="PTHR11530:SF25">
    <property type="entry name" value="FAD DEPENDENT OXIDOREDUCTASE DOMAIN-CONTAINING PROTEIN"/>
    <property type="match status" value="1"/>
</dbReference>
<dbReference type="PANTHER" id="PTHR11530">
    <property type="entry name" value="D-AMINO ACID OXIDASE"/>
    <property type="match status" value="1"/>
</dbReference>
<name>A0A1X1YYP1_9MYCO</name>
<dbReference type="GO" id="GO:0019478">
    <property type="term" value="P:D-amino acid catabolic process"/>
    <property type="evidence" value="ECO:0007669"/>
    <property type="project" value="TreeGrafter"/>
</dbReference>
<dbReference type="InterPro" id="IPR023209">
    <property type="entry name" value="DAO"/>
</dbReference>